<reference evidence="13 14" key="2">
    <citation type="submission" date="2024-07" db="EMBL/GenBank/DDBJ databases">
        <authorList>
            <person name="Akdeniz Z."/>
        </authorList>
    </citation>
    <scope>NUCLEOTIDE SEQUENCE [LARGE SCALE GENOMIC DNA]</scope>
</reference>
<feature type="transmembrane region" description="Helical" evidence="9">
    <location>
        <begin position="281"/>
        <end position="302"/>
    </location>
</feature>
<evidence type="ECO:0000256" key="2">
    <source>
        <dbReference type="ARBA" id="ARBA00008873"/>
    </source>
</evidence>
<dbReference type="AlphaFoldDB" id="A0AA86REU3"/>
<dbReference type="Pfam" id="PF16916">
    <property type="entry name" value="ZT_dimer"/>
    <property type="match status" value="1"/>
</dbReference>
<dbReference type="PANTHER" id="PTHR45820">
    <property type="entry name" value="FI23527P1"/>
    <property type="match status" value="1"/>
</dbReference>
<evidence type="ECO:0000259" key="10">
    <source>
        <dbReference type="Pfam" id="PF01545"/>
    </source>
</evidence>
<evidence type="ECO:0000256" key="1">
    <source>
        <dbReference type="ARBA" id="ARBA00004141"/>
    </source>
</evidence>
<dbReference type="GO" id="GO:0016020">
    <property type="term" value="C:membrane"/>
    <property type="evidence" value="ECO:0007669"/>
    <property type="project" value="UniProtKB-SubCell"/>
</dbReference>
<evidence type="ECO:0000313" key="13">
    <source>
        <dbReference type="EMBL" id="CAL6085337.1"/>
    </source>
</evidence>
<feature type="transmembrane region" description="Helical" evidence="9">
    <location>
        <begin position="91"/>
        <end position="113"/>
    </location>
</feature>
<dbReference type="GO" id="GO:0005385">
    <property type="term" value="F:zinc ion transmembrane transporter activity"/>
    <property type="evidence" value="ECO:0007669"/>
    <property type="project" value="TreeGrafter"/>
</dbReference>
<accession>A0AA86REU3</accession>
<comment type="caution">
    <text evidence="12">The sequence shown here is derived from an EMBL/GenBank/DDBJ whole genome shotgun (WGS) entry which is preliminary data.</text>
</comment>
<gene>
    <name evidence="12" type="ORF">HINF_LOCUS60461</name>
    <name evidence="13" type="ORF">HINF_LOCUS62634</name>
</gene>
<comment type="subcellular location">
    <subcellularLocation>
        <location evidence="1">Membrane</location>
        <topology evidence="1">Multi-pass membrane protein</topology>
    </subcellularLocation>
</comment>
<feature type="compositionally biased region" description="Basic and acidic residues" evidence="8">
    <location>
        <begin position="177"/>
        <end position="198"/>
    </location>
</feature>
<feature type="transmembrane region" description="Helical" evidence="9">
    <location>
        <begin position="60"/>
        <end position="79"/>
    </location>
</feature>
<dbReference type="InterPro" id="IPR036837">
    <property type="entry name" value="Cation_efflux_CTD_sf"/>
</dbReference>
<comment type="similarity">
    <text evidence="2">Belongs to the cation diffusion facilitator (CDF) transporter (TC 2.A.4) family. SLC30A subfamily.</text>
</comment>
<dbReference type="GO" id="GO:0006882">
    <property type="term" value="P:intracellular zinc ion homeostasis"/>
    <property type="evidence" value="ECO:0007669"/>
    <property type="project" value="TreeGrafter"/>
</dbReference>
<reference evidence="12" key="1">
    <citation type="submission" date="2023-06" db="EMBL/GenBank/DDBJ databases">
        <authorList>
            <person name="Kurt Z."/>
        </authorList>
    </citation>
    <scope>NUCLEOTIDE SEQUENCE</scope>
</reference>
<feature type="domain" description="Cation efflux protein cytoplasmic" evidence="11">
    <location>
        <begin position="314"/>
        <end position="373"/>
    </location>
</feature>
<keyword evidence="4 9" id="KW-0812">Transmembrane</keyword>
<dbReference type="EMBL" id="CATOUU010001115">
    <property type="protein sequence ID" value="CAI9972816.1"/>
    <property type="molecule type" value="Genomic_DNA"/>
</dbReference>
<keyword evidence="7 9" id="KW-0472">Membrane</keyword>
<dbReference type="Pfam" id="PF01545">
    <property type="entry name" value="Cation_efflux"/>
    <property type="match status" value="1"/>
</dbReference>
<sequence length="424" mass="47582">MQKSCAVSKSSNTLITHEKVSHKETRVSRMIVMIVMVVSYMFAELLVGIIGNSLTLLGDSFHMISDAMSLVVGLVTIKLSQRKADKNYSFGFKIGEVLGAFFNASFLISTAFFLLTEIVSKFMNPEEIKNVDLVLWVAVGGVVINIIGLFMFGHSHDGHDHHDHGDAQVKTVKHKHEHTEKVSHSELHEHEQLIEGKKNRAKKTAKAKKQMTLMQEMAVYDQVLSDEHDEVHPTQQQPKKQRDMAMHGVWIHVLGDFIGSIVVIASTLVQKFLPKWKGRLYIDPACSLVMCAILVHSSLPLLKESMKVLMMTSNVDTEYIKKQILKVKGVAGVHDLHVWTFAQGKEVAHCHVVVRKSKAICAENHSRIQSEVARAFHDLGVHNVTVNIEYVGLEEKDVFACFSQNVCSEQNAWCCELQPKKVQA</sequence>
<evidence type="ECO:0000259" key="11">
    <source>
        <dbReference type="Pfam" id="PF16916"/>
    </source>
</evidence>
<feature type="domain" description="Cation efflux protein transmembrane" evidence="10">
    <location>
        <begin position="30"/>
        <end position="310"/>
    </location>
</feature>
<evidence type="ECO:0000256" key="4">
    <source>
        <dbReference type="ARBA" id="ARBA00022692"/>
    </source>
</evidence>
<dbReference type="SUPFAM" id="SSF160240">
    <property type="entry name" value="Cation efflux protein cytoplasmic domain-like"/>
    <property type="match status" value="1"/>
</dbReference>
<dbReference type="NCBIfam" id="TIGR01297">
    <property type="entry name" value="CDF"/>
    <property type="match status" value="1"/>
</dbReference>
<protein>
    <submittedName>
        <fullName evidence="12">Cation diffusion facilitator family transport protein</fullName>
    </submittedName>
    <submittedName>
        <fullName evidence="13">Cation_diffusion facilitator family transport protein</fullName>
    </submittedName>
</protein>
<evidence type="ECO:0000256" key="6">
    <source>
        <dbReference type="ARBA" id="ARBA00022989"/>
    </source>
</evidence>
<dbReference type="EMBL" id="CAXDID020000385">
    <property type="protein sequence ID" value="CAL6085337.1"/>
    <property type="molecule type" value="Genomic_DNA"/>
</dbReference>
<evidence type="ECO:0000313" key="12">
    <source>
        <dbReference type="EMBL" id="CAI9972816.1"/>
    </source>
</evidence>
<feature type="region of interest" description="Disordered" evidence="8">
    <location>
        <begin position="160"/>
        <end position="207"/>
    </location>
</feature>
<proteinExistence type="inferred from homology"/>
<organism evidence="12">
    <name type="scientific">Hexamita inflata</name>
    <dbReference type="NCBI Taxonomy" id="28002"/>
    <lineage>
        <taxon>Eukaryota</taxon>
        <taxon>Metamonada</taxon>
        <taxon>Diplomonadida</taxon>
        <taxon>Hexamitidae</taxon>
        <taxon>Hexamitinae</taxon>
        <taxon>Hexamita</taxon>
    </lineage>
</organism>
<dbReference type="InterPro" id="IPR027469">
    <property type="entry name" value="Cation_efflux_TMD_sf"/>
</dbReference>
<feature type="transmembrane region" description="Helical" evidence="9">
    <location>
        <begin position="249"/>
        <end position="269"/>
    </location>
</feature>
<dbReference type="InterPro" id="IPR058533">
    <property type="entry name" value="Cation_efflux_TM"/>
</dbReference>
<evidence type="ECO:0000256" key="3">
    <source>
        <dbReference type="ARBA" id="ARBA00022448"/>
    </source>
</evidence>
<keyword evidence="14" id="KW-1185">Reference proteome</keyword>
<keyword evidence="3" id="KW-0813">Transport</keyword>
<feature type="transmembrane region" description="Helical" evidence="9">
    <location>
        <begin position="133"/>
        <end position="152"/>
    </location>
</feature>
<evidence type="ECO:0000256" key="5">
    <source>
        <dbReference type="ARBA" id="ARBA00022833"/>
    </source>
</evidence>
<dbReference type="Proteomes" id="UP001642409">
    <property type="component" value="Unassembled WGS sequence"/>
</dbReference>
<evidence type="ECO:0000256" key="7">
    <source>
        <dbReference type="ARBA" id="ARBA00023136"/>
    </source>
</evidence>
<evidence type="ECO:0000256" key="9">
    <source>
        <dbReference type="SAM" id="Phobius"/>
    </source>
</evidence>
<evidence type="ECO:0000313" key="14">
    <source>
        <dbReference type="Proteomes" id="UP001642409"/>
    </source>
</evidence>
<dbReference type="InterPro" id="IPR002524">
    <property type="entry name" value="Cation_efflux"/>
</dbReference>
<feature type="transmembrane region" description="Helical" evidence="9">
    <location>
        <begin position="31"/>
        <end position="54"/>
    </location>
</feature>
<dbReference type="InterPro" id="IPR027470">
    <property type="entry name" value="Cation_efflux_CTD"/>
</dbReference>
<dbReference type="SUPFAM" id="SSF161111">
    <property type="entry name" value="Cation efflux protein transmembrane domain-like"/>
    <property type="match status" value="1"/>
</dbReference>
<dbReference type="PANTHER" id="PTHR45820:SF4">
    <property type="entry name" value="ZINC TRANSPORTER 63C, ISOFORM F"/>
    <property type="match status" value="1"/>
</dbReference>
<keyword evidence="5" id="KW-0862">Zinc</keyword>
<name>A0AA86REU3_9EUKA</name>
<keyword evidence="6 9" id="KW-1133">Transmembrane helix</keyword>
<dbReference type="Gene3D" id="1.20.1510.10">
    <property type="entry name" value="Cation efflux protein transmembrane domain"/>
    <property type="match status" value="1"/>
</dbReference>
<evidence type="ECO:0000256" key="8">
    <source>
        <dbReference type="SAM" id="MobiDB-lite"/>
    </source>
</evidence>